<dbReference type="AlphaFoldDB" id="A0A8S0VYJ9"/>
<dbReference type="OrthoDB" id="3172239at2759"/>
<organism evidence="1 2">
    <name type="scientific">Cyclocybe aegerita</name>
    <name type="common">Black poplar mushroom</name>
    <name type="synonym">Agrocybe aegerita</name>
    <dbReference type="NCBI Taxonomy" id="1973307"/>
    <lineage>
        <taxon>Eukaryota</taxon>
        <taxon>Fungi</taxon>
        <taxon>Dikarya</taxon>
        <taxon>Basidiomycota</taxon>
        <taxon>Agaricomycotina</taxon>
        <taxon>Agaricomycetes</taxon>
        <taxon>Agaricomycetidae</taxon>
        <taxon>Agaricales</taxon>
        <taxon>Agaricineae</taxon>
        <taxon>Bolbitiaceae</taxon>
        <taxon>Cyclocybe</taxon>
    </lineage>
</organism>
<proteinExistence type="predicted"/>
<evidence type="ECO:0000313" key="1">
    <source>
        <dbReference type="EMBL" id="CAA7267004.1"/>
    </source>
</evidence>
<evidence type="ECO:0000313" key="2">
    <source>
        <dbReference type="Proteomes" id="UP000467700"/>
    </source>
</evidence>
<accession>A0A8S0VYJ9</accession>
<sequence>MSSSMYSERGGPINDPLSFLGDWLHEAPVLKRIELPCTPQLWTSRFLQDLTYLDVDDSTDYGFSDVCELLQALERMPALQVLRLVSSGILSRRSPRPSLVLSDVHLSELQEIELFDSQSNLTDLLVHLRFPSSTQITLTCRGGNGNDVDFSDILSALSNGSHFSQCNASMKVGSPLATRALRISPNSSNKYGNRIQFEAWSEDPDALEDLQPKALCLATNPRVRLLFYWNSPLAEPHVFQTVTAAVRKALFCQNLNLMILLDPTTTRHEWVQQRSSYLAVLKEFETSPALHSIFTSGMYMEPLLTLLDSATGSEQTGTRKPFPALRKVWFHDADFTGYAAGRGSIIDPHSLLQDTVKGRLLDVLCISSAFGWTKGHTRLVQEYVTTLVWDGVEGEVVAC</sequence>
<reference evidence="1 2" key="1">
    <citation type="submission" date="2020-01" db="EMBL/GenBank/DDBJ databases">
        <authorList>
            <person name="Gupta K D."/>
        </authorList>
    </citation>
    <scope>NUCLEOTIDE SEQUENCE [LARGE SCALE GENOMIC DNA]</scope>
</reference>
<name>A0A8S0VYJ9_CYCAE</name>
<comment type="caution">
    <text evidence="1">The sequence shown here is derived from an EMBL/GenBank/DDBJ whole genome shotgun (WGS) entry which is preliminary data.</text>
</comment>
<protein>
    <submittedName>
        <fullName evidence="1">Uncharacterized protein</fullName>
    </submittedName>
</protein>
<dbReference type="Proteomes" id="UP000467700">
    <property type="component" value="Unassembled WGS sequence"/>
</dbReference>
<dbReference type="EMBL" id="CACVBS010000057">
    <property type="protein sequence ID" value="CAA7267004.1"/>
    <property type="molecule type" value="Genomic_DNA"/>
</dbReference>
<gene>
    <name evidence="1" type="ORF">AAE3_LOCUS9216</name>
</gene>
<keyword evidence="2" id="KW-1185">Reference proteome</keyword>